<dbReference type="Proteomes" id="UP000028999">
    <property type="component" value="Unassembled WGS sequence"/>
</dbReference>
<dbReference type="Gramene" id="CDY27152">
    <property type="protein sequence ID" value="CDY27152"/>
    <property type="gene ID" value="GSBRNA2T00036999001"/>
</dbReference>
<accession>A0A078GPM7</accession>
<dbReference type="EMBL" id="LK032200">
    <property type="protein sequence ID" value="CDY27152.1"/>
    <property type="molecule type" value="Genomic_DNA"/>
</dbReference>
<name>A0A078GPM7_BRANA</name>
<dbReference type="STRING" id="3708.A0A078GPM7"/>
<evidence type="ECO:0000313" key="1">
    <source>
        <dbReference type="EMBL" id="CDY27152.1"/>
    </source>
</evidence>
<organism evidence="1 2">
    <name type="scientific">Brassica napus</name>
    <name type="common">Rape</name>
    <dbReference type="NCBI Taxonomy" id="3708"/>
    <lineage>
        <taxon>Eukaryota</taxon>
        <taxon>Viridiplantae</taxon>
        <taxon>Streptophyta</taxon>
        <taxon>Embryophyta</taxon>
        <taxon>Tracheophyta</taxon>
        <taxon>Spermatophyta</taxon>
        <taxon>Magnoliopsida</taxon>
        <taxon>eudicotyledons</taxon>
        <taxon>Gunneridae</taxon>
        <taxon>Pentapetalae</taxon>
        <taxon>rosids</taxon>
        <taxon>malvids</taxon>
        <taxon>Brassicales</taxon>
        <taxon>Brassicaceae</taxon>
        <taxon>Brassiceae</taxon>
        <taxon>Brassica</taxon>
    </lineage>
</organism>
<dbReference type="AlphaFoldDB" id="A0A078GPM7"/>
<gene>
    <name evidence="1" type="primary">BnaA08g07900D</name>
    <name evidence="1" type="ORF">GSBRNA2T00036999001</name>
</gene>
<keyword evidence="2" id="KW-1185">Reference proteome</keyword>
<dbReference type="PaxDb" id="3708-A0A078GPM7"/>
<protein>
    <submittedName>
        <fullName evidence="1">BnaA08g07900D protein</fullName>
    </submittedName>
</protein>
<sequence length="124" mass="14282">MRRLPQAFEIGMPERKERAEILKVTLKGERVEPDMKMETMSSKFHMKMSNAAAFTKLASVDVTQVAAGEYCGLRWSREPDEVEAATLCIFFVRRKSTKVGLEHVDLRERVSKVNIEFSKNYKPL</sequence>
<reference evidence="1 2" key="1">
    <citation type="journal article" date="2014" name="Science">
        <title>Plant genetics. Early allopolyploid evolution in the post-Neolithic Brassica napus oilseed genome.</title>
        <authorList>
            <person name="Chalhoub B."/>
            <person name="Denoeud F."/>
            <person name="Liu S."/>
            <person name="Parkin I.A."/>
            <person name="Tang H."/>
            <person name="Wang X."/>
            <person name="Chiquet J."/>
            <person name="Belcram H."/>
            <person name="Tong C."/>
            <person name="Samans B."/>
            <person name="Correa M."/>
            <person name="Da Silva C."/>
            <person name="Just J."/>
            <person name="Falentin C."/>
            <person name="Koh C.S."/>
            <person name="Le Clainche I."/>
            <person name="Bernard M."/>
            <person name="Bento P."/>
            <person name="Noel B."/>
            <person name="Labadie K."/>
            <person name="Alberti A."/>
            <person name="Charles M."/>
            <person name="Arnaud D."/>
            <person name="Guo H."/>
            <person name="Daviaud C."/>
            <person name="Alamery S."/>
            <person name="Jabbari K."/>
            <person name="Zhao M."/>
            <person name="Edger P.P."/>
            <person name="Chelaifa H."/>
            <person name="Tack D."/>
            <person name="Lassalle G."/>
            <person name="Mestiri I."/>
            <person name="Schnel N."/>
            <person name="Le Paslier M.C."/>
            <person name="Fan G."/>
            <person name="Renault V."/>
            <person name="Bayer P.E."/>
            <person name="Golicz A.A."/>
            <person name="Manoli S."/>
            <person name="Lee T.H."/>
            <person name="Thi V.H."/>
            <person name="Chalabi S."/>
            <person name="Hu Q."/>
            <person name="Fan C."/>
            <person name="Tollenaere R."/>
            <person name="Lu Y."/>
            <person name="Battail C."/>
            <person name="Shen J."/>
            <person name="Sidebottom C.H."/>
            <person name="Wang X."/>
            <person name="Canaguier A."/>
            <person name="Chauveau A."/>
            <person name="Berard A."/>
            <person name="Deniot G."/>
            <person name="Guan M."/>
            <person name="Liu Z."/>
            <person name="Sun F."/>
            <person name="Lim Y.P."/>
            <person name="Lyons E."/>
            <person name="Town C.D."/>
            <person name="Bancroft I."/>
            <person name="Wang X."/>
            <person name="Meng J."/>
            <person name="Ma J."/>
            <person name="Pires J.C."/>
            <person name="King G.J."/>
            <person name="Brunel D."/>
            <person name="Delourme R."/>
            <person name="Renard M."/>
            <person name="Aury J.M."/>
            <person name="Adams K.L."/>
            <person name="Batley J."/>
            <person name="Snowdon R.J."/>
            <person name="Tost J."/>
            <person name="Edwards D."/>
            <person name="Zhou Y."/>
            <person name="Hua W."/>
            <person name="Sharpe A.G."/>
            <person name="Paterson A.H."/>
            <person name="Guan C."/>
            <person name="Wincker P."/>
        </authorList>
    </citation>
    <scope>NUCLEOTIDE SEQUENCE [LARGE SCALE GENOMIC DNA]</scope>
    <source>
        <strain evidence="2">cv. Darmor-bzh</strain>
    </source>
</reference>
<evidence type="ECO:0000313" key="2">
    <source>
        <dbReference type="Proteomes" id="UP000028999"/>
    </source>
</evidence>
<proteinExistence type="predicted"/>